<reference evidence="1" key="1">
    <citation type="submission" date="2021-10" db="EMBL/GenBank/DDBJ databases">
        <title>Melipona bicolor Genome sequencing and assembly.</title>
        <authorList>
            <person name="Araujo N.S."/>
            <person name="Arias M.C."/>
        </authorList>
    </citation>
    <scope>NUCLEOTIDE SEQUENCE</scope>
    <source>
        <strain evidence="1">USP_2M_L1-L4_2017</strain>
        <tissue evidence="1">Whole body</tissue>
    </source>
</reference>
<dbReference type="AlphaFoldDB" id="A0AA40GGI4"/>
<gene>
    <name evidence="1" type="ORF">K0M31_001875</name>
</gene>
<dbReference type="Proteomes" id="UP001177670">
    <property type="component" value="Unassembled WGS sequence"/>
</dbReference>
<evidence type="ECO:0000313" key="1">
    <source>
        <dbReference type="EMBL" id="KAK1137363.1"/>
    </source>
</evidence>
<evidence type="ECO:0000313" key="2">
    <source>
        <dbReference type="Proteomes" id="UP001177670"/>
    </source>
</evidence>
<keyword evidence="2" id="KW-1185">Reference proteome</keyword>
<comment type="caution">
    <text evidence="1">The sequence shown here is derived from an EMBL/GenBank/DDBJ whole genome shotgun (WGS) entry which is preliminary data.</text>
</comment>
<dbReference type="SUPFAM" id="SSF56219">
    <property type="entry name" value="DNase I-like"/>
    <property type="match status" value="1"/>
</dbReference>
<dbReference type="InterPro" id="IPR036691">
    <property type="entry name" value="Endo/exonu/phosph_ase_sf"/>
</dbReference>
<name>A0AA40GGI4_9HYME</name>
<sequence>MDKVVVAYFNPQPMLILGNFNAKYRTWGSSRTDVRSELVAEWTAGLVLRLLNVSTCVLSWASLSAVRRISGWKVMEVENFSDHNVCPPQQQWEQRPPAS</sequence>
<protein>
    <recommendedName>
        <fullName evidence="3">Endonuclease/exonuclease/phosphatase domain-containing protein</fullName>
    </recommendedName>
</protein>
<organism evidence="1 2">
    <name type="scientific">Melipona bicolor</name>
    <dbReference type="NCBI Taxonomy" id="60889"/>
    <lineage>
        <taxon>Eukaryota</taxon>
        <taxon>Metazoa</taxon>
        <taxon>Ecdysozoa</taxon>
        <taxon>Arthropoda</taxon>
        <taxon>Hexapoda</taxon>
        <taxon>Insecta</taxon>
        <taxon>Pterygota</taxon>
        <taxon>Neoptera</taxon>
        <taxon>Endopterygota</taxon>
        <taxon>Hymenoptera</taxon>
        <taxon>Apocrita</taxon>
        <taxon>Aculeata</taxon>
        <taxon>Apoidea</taxon>
        <taxon>Anthophila</taxon>
        <taxon>Apidae</taxon>
        <taxon>Melipona</taxon>
    </lineage>
</organism>
<evidence type="ECO:0008006" key="3">
    <source>
        <dbReference type="Google" id="ProtNLM"/>
    </source>
</evidence>
<proteinExistence type="predicted"/>
<accession>A0AA40GGI4</accession>
<dbReference type="EMBL" id="JAHYIQ010000001">
    <property type="protein sequence ID" value="KAK1137363.1"/>
    <property type="molecule type" value="Genomic_DNA"/>
</dbReference>
<dbReference type="Gene3D" id="3.60.10.10">
    <property type="entry name" value="Endonuclease/exonuclease/phosphatase"/>
    <property type="match status" value="1"/>
</dbReference>